<dbReference type="InterPro" id="IPR053863">
    <property type="entry name" value="Glyoxy/Ble-like_N"/>
</dbReference>
<name>A0ABT9EIR1_9SPHN</name>
<evidence type="ECO:0000313" key="3">
    <source>
        <dbReference type="Proteomes" id="UP001230685"/>
    </source>
</evidence>
<accession>A0ABT9EIR1</accession>
<organism evidence="2 3">
    <name type="scientific">Sphingomonas aurea</name>
    <dbReference type="NCBI Taxonomy" id="3063994"/>
    <lineage>
        <taxon>Bacteria</taxon>
        <taxon>Pseudomonadati</taxon>
        <taxon>Pseudomonadota</taxon>
        <taxon>Alphaproteobacteria</taxon>
        <taxon>Sphingomonadales</taxon>
        <taxon>Sphingomonadaceae</taxon>
        <taxon>Sphingomonas</taxon>
    </lineage>
</organism>
<proteinExistence type="predicted"/>
<reference evidence="2 3" key="1">
    <citation type="submission" date="2023-07" db="EMBL/GenBank/DDBJ databases">
        <authorList>
            <person name="Kim M.K."/>
        </authorList>
    </citation>
    <scope>NUCLEOTIDE SEQUENCE [LARGE SCALE GENOMIC DNA]</scope>
    <source>
        <strain evidence="2 3">KR1UV-12</strain>
    </source>
</reference>
<sequence length="67" mass="7382">MQRVDRQRSGLSEAVLLKGILSVARIDFIELPASDIDTTRAFYAVVFGWKLTDDGPSYSCTTTGNVE</sequence>
<comment type="caution">
    <text evidence="2">The sequence shown here is derived from an EMBL/GenBank/DDBJ whole genome shotgun (WGS) entry which is preliminary data.</text>
</comment>
<evidence type="ECO:0000313" key="2">
    <source>
        <dbReference type="EMBL" id="MDP1026849.1"/>
    </source>
</evidence>
<evidence type="ECO:0000259" key="1">
    <source>
        <dbReference type="Pfam" id="PF22677"/>
    </source>
</evidence>
<feature type="domain" description="Glyoxalase/Bleomycin resistance-like N-terminal" evidence="1">
    <location>
        <begin position="26"/>
        <end position="64"/>
    </location>
</feature>
<gene>
    <name evidence="2" type="ORF">Q5H91_06470</name>
</gene>
<dbReference type="EMBL" id="JAUUDS010000002">
    <property type="protein sequence ID" value="MDP1026849.1"/>
    <property type="molecule type" value="Genomic_DNA"/>
</dbReference>
<dbReference type="SUPFAM" id="SSF54593">
    <property type="entry name" value="Glyoxalase/Bleomycin resistance protein/Dihydroxybiphenyl dioxygenase"/>
    <property type="match status" value="1"/>
</dbReference>
<protein>
    <recommendedName>
        <fullName evidence="1">Glyoxalase/Bleomycin resistance-like N-terminal domain-containing protein</fullName>
    </recommendedName>
</protein>
<dbReference type="InterPro" id="IPR029068">
    <property type="entry name" value="Glyas_Bleomycin-R_OHBP_Dase"/>
</dbReference>
<dbReference type="Gene3D" id="3.10.180.10">
    <property type="entry name" value="2,3-Dihydroxybiphenyl 1,2-Dioxygenase, domain 1"/>
    <property type="match status" value="1"/>
</dbReference>
<dbReference type="Proteomes" id="UP001230685">
    <property type="component" value="Unassembled WGS sequence"/>
</dbReference>
<keyword evidence="3" id="KW-1185">Reference proteome</keyword>
<dbReference type="Pfam" id="PF22677">
    <property type="entry name" value="Ble-like_N"/>
    <property type="match status" value="1"/>
</dbReference>
<dbReference type="RefSeq" id="WP_305172481.1">
    <property type="nucleotide sequence ID" value="NZ_JAUUDS010000002.1"/>
</dbReference>